<comment type="caution">
    <text evidence="8">The sequence shown here is derived from an EMBL/GenBank/DDBJ whole genome shotgun (WGS) entry which is preliminary data.</text>
</comment>
<evidence type="ECO:0000313" key="8">
    <source>
        <dbReference type="EMBL" id="EAR60311.1"/>
    </source>
</evidence>
<dbReference type="InterPro" id="IPR058533">
    <property type="entry name" value="Cation_efflux_TM"/>
</dbReference>
<comment type="subcellular location">
    <subcellularLocation>
        <location evidence="1">Membrane</location>
        <topology evidence="1">Multi-pass membrane protein</topology>
    </subcellularLocation>
</comment>
<dbReference type="Gene3D" id="1.20.1510.10">
    <property type="entry name" value="Cation efflux protein transmembrane domain"/>
    <property type="match status" value="1"/>
</dbReference>
<evidence type="ECO:0000256" key="5">
    <source>
        <dbReference type="ARBA" id="ARBA00023136"/>
    </source>
</evidence>
<dbReference type="GO" id="GO:0005385">
    <property type="term" value="F:zinc ion transmembrane transporter activity"/>
    <property type="evidence" value="ECO:0007669"/>
    <property type="project" value="TreeGrafter"/>
</dbReference>
<evidence type="ECO:0000256" key="3">
    <source>
        <dbReference type="ARBA" id="ARBA00022906"/>
    </source>
</evidence>
<dbReference type="AlphaFoldDB" id="A0A7U8GRG4"/>
<feature type="transmembrane region" description="Helical" evidence="6">
    <location>
        <begin position="23"/>
        <end position="41"/>
    </location>
</feature>
<dbReference type="SUPFAM" id="SSF161111">
    <property type="entry name" value="Cation efflux protein transmembrane domain-like"/>
    <property type="match status" value="1"/>
</dbReference>
<evidence type="ECO:0000256" key="4">
    <source>
        <dbReference type="ARBA" id="ARBA00022989"/>
    </source>
</evidence>
<keyword evidence="4 6" id="KW-1133">Transmembrane helix</keyword>
<dbReference type="Pfam" id="PF01545">
    <property type="entry name" value="Cation_efflux"/>
    <property type="match status" value="1"/>
</dbReference>
<evidence type="ECO:0000256" key="6">
    <source>
        <dbReference type="SAM" id="Phobius"/>
    </source>
</evidence>
<feature type="transmembrane region" description="Helical" evidence="6">
    <location>
        <begin position="89"/>
        <end position="106"/>
    </location>
</feature>
<dbReference type="PANTHER" id="PTHR11562">
    <property type="entry name" value="CATION EFFLUX PROTEIN/ ZINC TRANSPORTER"/>
    <property type="match status" value="1"/>
</dbReference>
<feature type="domain" description="Cation efflux protein transmembrane" evidence="7">
    <location>
        <begin position="24"/>
        <end position="201"/>
    </location>
</feature>
<sequence>MAGCSCDAKHSEDTLKNDRFRRALWIALWINASMFVVEIIAGFNASSASLLADAIDFLGDAANYVISLSVLSMGMLWRSRAALVKGSTMLLFGLFVIAKVVWDFIHGTTPEALTMGAIGFLALIANLTVAILLYTFRSGDADMRSVWLCSRNDAIGNVAVMIAAAGVFGSGQAWPDLLVAAIMGSLAITAGLSVIKQAKREMIQVKTVKGR</sequence>
<name>A0A7U8GRG4_NEPCE</name>
<keyword evidence="3" id="KW-0864">Zinc transport</keyword>
<protein>
    <recommendedName>
        <fullName evidence="7">Cation efflux protein transmembrane domain-containing protein</fullName>
    </recommendedName>
</protein>
<feature type="transmembrane region" description="Helical" evidence="6">
    <location>
        <begin position="61"/>
        <end position="77"/>
    </location>
</feature>
<evidence type="ECO:0000313" key="9">
    <source>
        <dbReference type="Proteomes" id="UP000002171"/>
    </source>
</evidence>
<dbReference type="InterPro" id="IPR027469">
    <property type="entry name" value="Cation_efflux_TMD_sf"/>
</dbReference>
<feature type="transmembrane region" description="Helical" evidence="6">
    <location>
        <begin position="177"/>
        <end position="195"/>
    </location>
</feature>
<dbReference type="InterPro" id="IPR050681">
    <property type="entry name" value="CDF/SLC30A"/>
</dbReference>
<organism evidence="8 9">
    <name type="scientific">Neptuniibacter caesariensis</name>
    <dbReference type="NCBI Taxonomy" id="207954"/>
    <lineage>
        <taxon>Bacteria</taxon>
        <taxon>Pseudomonadati</taxon>
        <taxon>Pseudomonadota</taxon>
        <taxon>Gammaproteobacteria</taxon>
        <taxon>Oceanospirillales</taxon>
        <taxon>Oceanospirillaceae</taxon>
        <taxon>Neptuniibacter</taxon>
    </lineage>
</organism>
<keyword evidence="3" id="KW-0813">Transport</keyword>
<feature type="transmembrane region" description="Helical" evidence="6">
    <location>
        <begin position="112"/>
        <end position="134"/>
    </location>
</feature>
<feature type="transmembrane region" description="Helical" evidence="6">
    <location>
        <begin position="154"/>
        <end position="171"/>
    </location>
</feature>
<dbReference type="OrthoDB" id="9799649at2"/>
<dbReference type="EMBL" id="AAOW01000019">
    <property type="protein sequence ID" value="EAR60311.1"/>
    <property type="molecule type" value="Genomic_DNA"/>
</dbReference>
<dbReference type="GO" id="GO:0005886">
    <property type="term" value="C:plasma membrane"/>
    <property type="evidence" value="ECO:0007669"/>
    <property type="project" value="TreeGrafter"/>
</dbReference>
<dbReference type="RefSeq" id="WP_007022919.1">
    <property type="nucleotide sequence ID" value="NZ_CH724128.1"/>
</dbReference>
<gene>
    <name evidence="8" type="ORF">MED92_00235</name>
</gene>
<evidence type="ECO:0000259" key="7">
    <source>
        <dbReference type="Pfam" id="PF01545"/>
    </source>
</evidence>
<evidence type="ECO:0000256" key="2">
    <source>
        <dbReference type="ARBA" id="ARBA00022692"/>
    </source>
</evidence>
<dbReference type="PANTHER" id="PTHR11562:SF17">
    <property type="entry name" value="RE54080P-RELATED"/>
    <property type="match status" value="1"/>
</dbReference>
<dbReference type="Proteomes" id="UP000002171">
    <property type="component" value="Unassembled WGS sequence"/>
</dbReference>
<keyword evidence="3" id="KW-0406">Ion transport</keyword>
<keyword evidence="2 6" id="KW-0812">Transmembrane</keyword>
<reference evidence="8 9" key="1">
    <citation type="submission" date="2006-02" db="EMBL/GenBank/DDBJ databases">
        <authorList>
            <person name="Pinhassi J."/>
            <person name="Pedros-Alio C."/>
            <person name="Ferriera S."/>
            <person name="Johnson J."/>
            <person name="Kravitz S."/>
            <person name="Halpern A."/>
            <person name="Remington K."/>
            <person name="Beeson K."/>
            <person name="Tran B."/>
            <person name="Rogers Y.-H."/>
            <person name="Friedman R."/>
            <person name="Venter J.C."/>
        </authorList>
    </citation>
    <scope>NUCLEOTIDE SEQUENCE [LARGE SCALE GENOMIC DNA]</scope>
    <source>
        <strain evidence="8 9">MED92</strain>
    </source>
</reference>
<keyword evidence="9" id="KW-1185">Reference proteome</keyword>
<keyword evidence="5 6" id="KW-0472">Membrane</keyword>
<evidence type="ECO:0000256" key="1">
    <source>
        <dbReference type="ARBA" id="ARBA00004141"/>
    </source>
</evidence>
<proteinExistence type="predicted"/>
<keyword evidence="3" id="KW-0862">Zinc</keyword>
<accession>A0A7U8GRG4</accession>